<feature type="compositionally biased region" description="Basic and acidic residues" evidence="9">
    <location>
        <begin position="516"/>
        <end position="526"/>
    </location>
</feature>
<evidence type="ECO:0000256" key="1">
    <source>
        <dbReference type="ARBA" id="ARBA00004123"/>
    </source>
</evidence>
<evidence type="ECO:0000256" key="9">
    <source>
        <dbReference type="SAM" id="MobiDB-lite"/>
    </source>
</evidence>
<dbReference type="AlphaFoldDB" id="A0AAF0Y3X9"/>
<feature type="compositionally biased region" description="Basic and acidic residues" evidence="9">
    <location>
        <begin position="545"/>
        <end position="568"/>
    </location>
</feature>
<evidence type="ECO:0000256" key="5">
    <source>
        <dbReference type="ARBA" id="ARBA00022491"/>
    </source>
</evidence>
<dbReference type="PANTHER" id="PTHR40468:SF1">
    <property type="entry name" value="TOPOISOMERASE I DAMAGE AFFECTED PROTEIN 11"/>
    <property type="match status" value="1"/>
</dbReference>
<feature type="compositionally biased region" description="Basic and acidic residues" evidence="9">
    <location>
        <begin position="108"/>
        <end position="117"/>
    </location>
</feature>
<feature type="compositionally biased region" description="Pro residues" evidence="9">
    <location>
        <begin position="461"/>
        <end position="472"/>
    </location>
</feature>
<comment type="similarity">
    <text evidence="3">Belongs to the WHI5/NRM1 family.</text>
</comment>
<dbReference type="InterPro" id="IPR013734">
    <property type="entry name" value="TF_Nrm1/Whi5"/>
</dbReference>
<keyword evidence="8" id="KW-0539">Nucleus</keyword>
<dbReference type="RefSeq" id="XP_062625009.1">
    <property type="nucleotide sequence ID" value="XM_062769025.1"/>
</dbReference>
<dbReference type="Pfam" id="PF08528">
    <property type="entry name" value="Whi5"/>
    <property type="match status" value="1"/>
</dbReference>
<keyword evidence="6" id="KW-0805">Transcription regulation</keyword>
<sequence>MDVDSPRPGSPPTPTLQQPTSQQYRPVSPLPARARSPSRDATPTSTASSSQGTLPARNGTSDTIDAISHNKHSPTPNGNGTLAPPTASPAPVASGDIEIMQDGEQEQEPEHEQEHDGTSSSSGASIGPASAASGSGAPAADVHVAGPDDAPEDMDRFLRRVEMEKKIAQLQQRLELASFKTNHGWTDMSIGEIENRLPSPRAPSRPQLVIPRGHGPQYEPPSPSRPWQLADVLWQSLPQPGGTHMSPPQRNRFTHHGPTQSLPGGLPSLASITGIASRGPQHSNPRRHRMDDYLSGPTLSPMRGPMGNGGPPRSGGSHGHQSGHRRASSSVSSLQFLAKDPYPASPLRPKKGTKKRSQSHSNLRERPSTQDVDAAKALTFMLGSGRSPVASNAERSLARGDGPLLPPIQSAASLPPPFSPDMPPPRPRAQSFAVPEFPRDARGGDGRDYRDPRDQRDSRPLGPPPPSLPPPAGLRTPSSHTRHRGASMDSSAAFRGGGGGWWEARQPEASASRNNRPVDRERDLSYHAHSRTPSGARSGGHSRNNSRDIERITEPEEMAGRGEEDKNAVELMMFLAHSPSPARKRQASDGQVSFGGTARVLFAESEGGGGGGSNGASRGPPPNGLPPPPLSARALRESSGA</sequence>
<protein>
    <submittedName>
        <fullName evidence="10">Uncharacterized protein</fullName>
    </submittedName>
</protein>
<evidence type="ECO:0000313" key="11">
    <source>
        <dbReference type="Proteomes" id="UP000827549"/>
    </source>
</evidence>
<dbReference type="EMBL" id="CP086715">
    <property type="protein sequence ID" value="WOO78977.1"/>
    <property type="molecule type" value="Genomic_DNA"/>
</dbReference>
<reference evidence="10" key="1">
    <citation type="submission" date="2023-10" db="EMBL/GenBank/DDBJ databases">
        <authorList>
            <person name="Noh H."/>
        </authorList>
    </citation>
    <scope>NUCLEOTIDE SEQUENCE</scope>
    <source>
        <strain evidence="10">DUCC4014</strain>
    </source>
</reference>
<evidence type="ECO:0000256" key="2">
    <source>
        <dbReference type="ARBA" id="ARBA00004496"/>
    </source>
</evidence>
<keyword evidence="7" id="KW-0804">Transcription</keyword>
<evidence type="ECO:0000256" key="3">
    <source>
        <dbReference type="ARBA" id="ARBA00006922"/>
    </source>
</evidence>
<evidence type="ECO:0000256" key="6">
    <source>
        <dbReference type="ARBA" id="ARBA00023015"/>
    </source>
</evidence>
<dbReference type="GeneID" id="87805762"/>
<dbReference type="PANTHER" id="PTHR40468">
    <property type="entry name" value="YALI0A15257P"/>
    <property type="match status" value="1"/>
</dbReference>
<feature type="compositionally biased region" description="Basic residues" evidence="9">
    <location>
        <begin position="348"/>
        <end position="358"/>
    </location>
</feature>
<feature type="compositionally biased region" description="Basic and acidic residues" evidence="9">
    <location>
        <begin position="437"/>
        <end position="459"/>
    </location>
</feature>
<name>A0AAF0Y3X9_9TREE</name>
<organism evidence="10 11">
    <name type="scientific">Vanrija pseudolonga</name>
    <dbReference type="NCBI Taxonomy" id="143232"/>
    <lineage>
        <taxon>Eukaryota</taxon>
        <taxon>Fungi</taxon>
        <taxon>Dikarya</taxon>
        <taxon>Basidiomycota</taxon>
        <taxon>Agaricomycotina</taxon>
        <taxon>Tremellomycetes</taxon>
        <taxon>Trichosporonales</taxon>
        <taxon>Trichosporonaceae</taxon>
        <taxon>Vanrija</taxon>
    </lineage>
</organism>
<dbReference type="Proteomes" id="UP000827549">
    <property type="component" value="Chromosome 2"/>
</dbReference>
<feature type="compositionally biased region" description="Low complexity" evidence="9">
    <location>
        <begin position="83"/>
        <end position="94"/>
    </location>
</feature>
<keyword evidence="4" id="KW-0963">Cytoplasm</keyword>
<feature type="compositionally biased region" description="Pro residues" evidence="9">
    <location>
        <begin position="619"/>
        <end position="630"/>
    </location>
</feature>
<dbReference type="GO" id="GO:0005634">
    <property type="term" value="C:nucleus"/>
    <property type="evidence" value="ECO:0007669"/>
    <property type="project" value="UniProtKB-SubCell"/>
</dbReference>
<evidence type="ECO:0000256" key="8">
    <source>
        <dbReference type="ARBA" id="ARBA00023242"/>
    </source>
</evidence>
<evidence type="ECO:0000313" key="10">
    <source>
        <dbReference type="EMBL" id="WOO78977.1"/>
    </source>
</evidence>
<keyword evidence="11" id="KW-1185">Reference proteome</keyword>
<feature type="compositionally biased region" description="Pro residues" evidence="9">
    <location>
        <begin position="414"/>
        <end position="427"/>
    </location>
</feature>
<feature type="region of interest" description="Disordered" evidence="9">
    <location>
        <begin position="1"/>
        <end position="156"/>
    </location>
</feature>
<evidence type="ECO:0000256" key="7">
    <source>
        <dbReference type="ARBA" id="ARBA00023163"/>
    </source>
</evidence>
<feature type="region of interest" description="Disordered" evidence="9">
    <location>
        <begin position="194"/>
        <end position="641"/>
    </location>
</feature>
<feature type="compositionally biased region" description="Polar residues" evidence="9">
    <location>
        <begin position="246"/>
        <end position="262"/>
    </location>
</feature>
<accession>A0AAF0Y3X9</accession>
<proteinExistence type="inferred from homology"/>
<evidence type="ECO:0000256" key="4">
    <source>
        <dbReference type="ARBA" id="ARBA00022490"/>
    </source>
</evidence>
<feature type="compositionally biased region" description="Gly residues" evidence="9">
    <location>
        <begin position="306"/>
        <end position="318"/>
    </location>
</feature>
<dbReference type="GO" id="GO:0005737">
    <property type="term" value="C:cytoplasm"/>
    <property type="evidence" value="ECO:0007669"/>
    <property type="project" value="UniProtKB-SubCell"/>
</dbReference>
<gene>
    <name evidence="10" type="ORF">LOC62_02G002515</name>
</gene>
<feature type="compositionally biased region" description="Polar residues" evidence="9">
    <location>
        <begin position="39"/>
        <end position="63"/>
    </location>
</feature>
<keyword evidence="5" id="KW-0678">Repressor</keyword>
<feature type="compositionally biased region" description="Low complexity" evidence="9">
    <location>
        <begin position="119"/>
        <end position="140"/>
    </location>
</feature>
<comment type="subcellular location">
    <subcellularLocation>
        <location evidence="2">Cytoplasm</location>
    </subcellularLocation>
    <subcellularLocation>
        <location evidence="1">Nucleus</location>
    </subcellularLocation>
</comment>